<feature type="transmembrane region" description="Helical" evidence="1">
    <location>
        <begin position="42"/>
        <end position="59"/>
    </location>
</feature>
<sequence>MQDDVLIIVHASAPRRIFAVGTLLVLGVIVLYLAIARPPQDFGLQAFLIGFGLIVLWLTERLRRATRSTLVLTETQLRTDSGEVLAEVAQIESLDRGFFAFKPSNGFLVRLTHKAPYRWEPGMWWRHGRRIGVGGVAAAAQTKAMAEMLSAMIAQRD</sequence>
<reference evidence="2" key="1">
    <citation type="submission" date="2022-10" db="EMBL/GenBank/DDBJ databases">
        <title>Roseovarius pelagicus sp. nov., isolated from Arctic seawater.</title>
        <authorList>
            <person name="Hong Y.W."/>
            <person name="Hwang C.Y."/>
        </authorList>
    </citation>
    <scope>NUCLEOTIDE SEQUENCE</scope>
    <source>
        <strain evidence="2">HL-MP18</strain>
    </source>
</reference>
<proteinExistence type="predicted"/>
<gene>
    <name evidence="2" type="ORF">N7U68_17700</name>
</gene>
<accession>A0ABY6D9W0</accession>
<dbReference type="RefSeq" id="WP_165193343.1">
    <property type="nucleotide sequence ID" value="NZ_CP106738.1"/>
</dbReference>
<name>A0ABY6D9W0_9RHOB</name>
<keyword evidence="1" id="KW-1133">Transmembrane helix</keyword>
<evidence type="ECO:0000313" key="2">
    <source>
        <dbReference type="EMBL" id="UXX82897.1"/>
    </source>
</evidence>
<evidence type="ECO:0008006" key="4">
    <source>
        <dbReference type="Google" id="ProtNLM"/>
    </source>
</evidence>
<feature type="transmembrane region" description="Helical" evidence="1">
    <location>
        <begin position="17"/>
        <end position="36"/>
    </location>
</feature>
<keyword evidence="1" id="KW-0472">Membrane</keyword>
<protein>
    <recommendedName>
        <fullName evidence="4">PH domain-containing protein</fullName>
    </recommendedName>
</protein>
<evidence type="ECO:0000256" key="1">
    <source>
        <dbReference type="SAM" id="Phobius"/>
    </source>
</evidence>
<keyword evidence="3" id="KW-1185">Reference proteome</keyword>
<keyword evidence="1" id="KW-0812">Transmembrane</keyword>
<evidence type="ECO:0000313" key="3">
    <source>
        <dbReference type="Proteomes" id="UP001064087"/>
    </source>
</evidence>
<organism evidence="2 3">
    <name type="scientific">Roseovarius pelagicus</name>
    <dbReference type="NCBI Taxonomy" id="2980108"/>
    <lineage>
        <taxon>Bacteria</taxon>
        <taxon>Pseudomonadati</taxon>
        <taxon>Pseudomonadota</taxon>
        <taxon>Alphaproteobacteria</taxon>
        <taxon>Rhodobacterales</taxon>
        <taxon>Roseobacteraceae</taxon>
        <taxon>Roseovarius</taxon>
    </lineage>
</organism>
<dbReference type="EMBL" id="CP106738">
    <property type="protein sequence ID" value="UXX82897.1"/>
    <property type="molecule type" value="Genomic_DNA"/>
</dbReference>
<dbReference type="Proteomes" id="UP001064087">
    <property type="component" value="Chromosome"/>
</dbReference>